<evidence type="ECO:0000256" key="5">
    <source>
        <dbReference type="ARBA" id="ARBA00018404"/>
    </source>
</evidence>
<name>A7BJW9_BPF1</name>
<evidence type="ECO:0000256" key="8">
    <source>
        <dbReference type="ARBA" id="ARBA00022693"/>
    </source>
</evidence>
<evidence type="ECO:0000313" key="21">
    <source>
        <dbReference type="Proteomes" id="UP000006634"/>
    </source>
</evidence>
<proteinExistence type="inferred from homology"/>
<dbReference type="GO" id="GO:0046718">
    <property type="term" value="P:symbiont entry into host cell"/>
    <property type="evidence" value="ECO:0007669"/>
    <property type="project" value="UniProtKB-KW"/>
</dbReference>
<keyword evidence="12 17" id="KW-0472">Membrane</keyword>
<evidence type="ECO:0000256" key="2">
    <source>
        <dbReference type="ARBA" id="ARBA00004328"/>
    </source>
</evidence>
<dbReference type="Pfam" id="PF17537">
    <property type="entry name" value="DUF5455"/>
    <property type="match status" value="1"/>
</dbReference>
<dbReference type="KEGG" id="vg:80512429"/>
<dbReference type="GeneID" id="80512440"/>
<evidence type="ECO:0000256" key="9">
    <source>
        <dbReference type="ARBA" id="ARBA00022844"/>
    </source>
</evidence>
<organism evidence="20">
    <name type="scientific">Enterobacteria phage f1</name>
    <name type="common">Bacteriophage f1</name>
    <dbReference type="NCBI Taxonomy" id="10863"/>
    <lineage>
        <taxon>Viruses</taxon>
        <taxon>Monodnaviria</taxon>
        <taxon>Loebvirae</taxon>
        <taxon>Hofneiviricota</taxon>
        <taxon>Faserviricetes</taxon>
        <taxon>Tubulavirales</taxon>
        <taxon>Inoviridae</taxon>
        <taxon>Inovirus</taxon>
        <taxon>Enterobacteria phage M13</taxon>
    </lineage>
</organism>
<evidence type="ECO:0000256" key="15">
    <source>
        <dbReference type="ARBA" id="ARBA00031880"/>
    </source>
</evidence>
<evidence type="ECO:0000256" key="1">
    <source>
        <dbReference type="ARBA" id="ARBA00004301"/>
    </source>
</evidence>
<feature type="transmembrane region" description="Helical" evidence="17">
    <location>
        <begin position="79"/>
        <end position="98"/>
    </location>
</feature>
<evidence type="ECO:0000256" key="4">
    <source>
        <dbReference type="ARBA" id="ARBA00011297"/>
    </source>
</evidence>
<keyword evidence="10" id="KW-1043">Host membrane</keyword>
<dbReference type="InterPro" id="IPR035210">
    <property type="entry name" value="DUF5455"/>
</dbReference>
<accession>A7BJW9</accession>
<evidence type="ECO:0000256" key="3">
    <source>
        <dbReference type="ARBA" id="ARBA00010557"/>
    </source>
</evidence>
<evidence type="ECO:0000256" key="17">
    <source>
        <dbReference type="SAM" id="Phobius"/>
    </source>
</evidence>
<dbReference type="GO" id="GO:0044423">
    <property type="term" value="C:virion component"/>
    <property type="evidence" value="ECO:0007669"/>
    <property type="project" value="UniProtKB-KW"/>
</dbReference>
<dbReference type="EMBL" id="AB334720">
    <property type="protein sequence ID" value="BAF74209.1"/>
    <property type="molecule type" value="Genomic_DNA"/>
</dbReference>
<evidence type="ECO:0000256" key="12">
    <source>
        <dbReference type="ARBA" id="ARBA00023136"/>
    </source>
</evidence>
<evidence type="ECO:0000313" key="20">
    <source>
        <dbReference type="Proteomes" id="UP000000266"/>
    </source>
</evidence>
<sequence>MPVLLGIPLLLRFLGFLLVTLFGYLLTFLKKGFGKIAIAISLFLALIIGLNSILVGYLSDISAQLPSDFVQGVQLILPSNALPCFYVILSVKAAIFIFDVKQKIVSYLDWDK</sequence>
<keyword evidence="13" id="KW-1160">Virus entry into host cell</keyword>
<keyword evidence="9" id="KW-0946">Virion</keyword>
<evidence type="ECO:0000256" key="14">
    <source>
        <dbReference type="ARBA" id="ARBA00025520"/>
    </source>
</evidence>
<evidence type="ECO:0000256" key="7">
    <source>
        <dbReference type="ARBA" id="ARBA00022692"/>
    </source>
</evidence>
<feature type="transmembrane region" description="Helical" evidence="17">
    <location>
        <begin position="6"/>
        <end position="29"/>
    </location>
</feature>
<dbReference type="Proteomes" id="UP000000266">
    <property type="component" value="Segment"/>
</dbReference>
<evidence type="ECO:0000256" key="10">
    <source>
        <dbReference type="ARBA" id="ARBA00022870"/>
    </source>
</evidence>
<dbReference type="KEGG" id="vg:80512440"/>
<comment type="subunit">
    <text evidence="4">Interacts with G3P; this interaction is required for proper integration of G3P and G6P into the virion.</text>
</comment>
<dbReference type="RefSeq" id="YP_010775831.1">
    <property type="nucleotide sequence ID" value="NC_075025.1"/>
</dbReference>
<evidence type="ECO:0000313" key="18">
    <source>
        <dbReference type="EMBL" id="BAF74209.1"/>
    </source>
</evidence>
<evidence type="ECO:0000313" key="19">
    <source>
        <dbReference type="EMBL" id="BAF74219.1"/>
    </source>
</evidence>
<keyword evidence="8" id="KW-1241">Viral penetration into host cytoplasm via pilus retraction</keyword>
<comment type="similarity">
    <text evidence="3">Belongs to the inovirus G6P protein family.</text>
</comment>
<dbReference type="Proteomes" id="UP000006634">
    <property type="component" value="Segment"/>
</dbReference>
<comment type="function">
    <text evidence="14">Plays essential roles both in the entry of the viral genome into the bacterial host and in budding process. The formation of the G3P-G6P complex termed adsorption complex is essential for correct termination of filamentous phage assembly.</text>
</comment>
<feature type="transmembrane region" description="Helical" evidence="17">
    <location>
        <begin position="36"/>
        <end position="59"/>
    </location>
</feature>
<evidence type="ECO:0000256" key="6">
    <source>
        <dbReference type="ARBA" id="ARBA00022595"/>
    </source>
</evidence>
<reference evidence="20 21" key="1">
    <citation type="submission" date="2007-07" db="EMBL/GenBank/DDBJ databases">
        <title>Nucleotide sequence of the filamentous bacteriophage f1 DNA genome.</title>
        <authorList>
            <person name="Fujita K."/>
            <person name="Ishibashi T."/>
            <person name="Suzuki K."/>
        </authorList>
    </citation>
    <scope>NUCLEOTIDE SEQUENCE [LARGE SCALE GENOMIC DNA]</scope>
    <source>
        <strain evidence="20">Isolate NBRC 20010</strain>
        <strain evidence="21">Isolate NBRC 20015</strain>
        <strain evidence="18">NBRC 20010</strain>
        <strain evidence="19">NBRC 20015</strain>
    </source>
</reference>
<keyword evidence="7 17" id="KW-0812">Transmembrane</keyword>
<evidence type="ECO:0000256" key="16">
    <source>
        <dbReference type="ARBA" id="ARBA00032312"/>
    </source>
</evidence>
<evidence type="ECO:0000256" key="13">
    <source>
        <dbReference type="ARBA" id="ARBA00023296"/>
    </source>
</evidence>
<keyword evidence="11 17" id="KW-1133">Transmembrane helix</keyword>
<dbReference type="EMBL" id="AB334721">
    <property type="protein sequence ID" value="BAF74219.1"/>
    <property type="molecule type" value="Genomic_DNA"/>
</dbReference>
<dbReference type="GeneID" id="80512429"/>
<dbReference type="GO" id="GO:0033644">
    <property type="term" value="C:host cell membrane"/>
    <property type="evidence" value="ECO:0007669"/>
    <property type="project" value="UniProtKB-SubCell"/>
</dbReference>
<keyword evidence="6" id="KW-1162">Viral penetration into host cytoplasm</keyword>
<protein>
    <recommendedName>
        <fullName evidence="5">Head virion protein G6P</fullName>
    </recommendedName>
    <alternativeName>
        <fullName evidence="15">Coat protein D</fullName>
    </alternativeName>
    <alternativeName>
        <fullName evidence="16">G6P</fullName>
    </alternativeName>
</protein>
<dbReference type="RefSeq" id="YP_010775841.1">
    <property type="nucleotide sequence ID" value="NC_075026.1"/>
</dbReference>
<dbReference type="SMR" id="A7BJW9"/>
<organismHost>
    <name type="scientific">Escherichia coli</name>
    <dbReference type="NCBI Taxonomy" id="562"/>
</organismHost>
<comment type="subcellular location">
    <subcellularLocation>
        <location evidence="1">Host membrane</location>
        <topology evidence="1">Multi-pass membrane protein</topology>
    </subcellularLocation>
    <subcellularLocation>
        <location evidence="2">Virion</location>
    </subcellularLocation>
</comment>
<gene>
    <name evidence="18" type="primary">VI</name>
</gene>
<evidence type="ECO:0000256" key="11">
    <source>
        <dbReference type="ARBA" id="ARBA00022989"/>
    </source>
</evidence>